<dbReference type="HOGENOM" id="CLU_1687154_0_0_1"/>
<dbReference type="EMBL" id="KB908961">
    <property type="protein sequence ID" value="EOB13908.1"/>
    <property type="molecule type" value="Genomic_DNA"/>
</dbReference>
<dbReference type="VEuPathDB" id="MicrosporidiaDB:NBO_53g0032"/>
<proteinExistence type="predicted"/>
<dbReference type="Proteomes" id="UP000016927">
    <property type="component" value="Unassembled WGS sequence"/>
</dbReference>
<evidence type="ECO:0000313" key="2">
    <source>
        <dbReference type="Proteomes" id="UP000016927"/>
    </source>
</evidence>
<keyword evidence="2" id="KW-1185">Reference proteome</keyword>
<protein>
    <submittedName>
        <fullName evidence="1">Uncharacterized protein</fullName>
    </submittedName>
</protein>
<name>R0MM63_NOSB1</name>
<evidence type="ECO:0000313" key="1">
    <source>
        <dbReference type="EMBL" id="EOB13908.1"/>
    </source>
</evidence>
<sequence length="156" mass="17947">MTKEENKKNEDDEYSILKTEAHKQDSLLKWMSFNKNPTQKSYNLDDIFKDDTFFFKINGGLCEDKGKESIIGKYNTVLSPKKPYLDDMGKLKDNNISLKRYLESTKDDTNLFNINNESKCCFKEEGIKSAVIISDKVANKKDLLANISQIRGDLSK</sequence>
<dbReference type="AlphaFoldDB" id="R0MM63"/>
<accession>R0MM63</accession>
<organism evidence="1 2">
    <name type="scientific">Nosema bombycis (strain CQ1 / CVCC 102059)</name>
    <name type="common">Microsporidian parasite</name>
    <name type="synonym">Pebrine of silkworm</name>
    <dbReference type="NCBI Taxonomy" id="578461"/>
    <lineage>
        <taxon>Eukaryota</taxon>
        <taxon>Fungi</taxon>
        <taxon>Fungi incertae sedis</taxon>
        <taxon>Microsporidia</taxon>
        <taxon>Nosematidae</taxon>
        <taxon>Nosema</taxon>
    </lineage>
</organism>
<reference evidence="1 2" key="1">
    <citation type="journal article" date="2013" name="BMC Genomics">
        <title>Comparative genomics of parasitic silkworm microsporidia reveal an association between genome expansion and host adaptation.</title>
        <authorList>
            <person name="Pan G."/>
            <person name="Xu J."/>
            <person name="Li T."/>
            <person name="Xia Q."/>
            <person name="Liu S.L."/>
            <person name="Zhang G."/>
            <person name="Li S."/>
            <person name="Li C."/>
            <person name="Liu H."/>
            <person name="Yang L."/>
            <person name="Liu T."/>
            <person name="Zhang X."/>
            <person name="Wu Z."/>
            <person name="Fan W."/>
            <person name="Dang X."/>
            <person name="Xiang H."/>
            <person name="Tao M."/>
            <person name="Li Y."/>
            <person name="Hu J."/>
            <person name="Li Z."/>
            <person name="Lin L."/>
            <person name="Luo J."/>
            <person name="Geng L."/>
            <person name="Wang L."/>
            <person name="Long M."/>
            <person name="Wan Y."/>
            <person name="He N."/>
            <person name="Zhang Z."/>
            <person name="Lu C."/>
            <person name="Keeling P.J."/>
            <person name="Wang J."/>
            <person name="Xiang Z."/>
            <person name="Zhou Z."/>
        </authorList>
    </citation>
    <scope>NUCLEOTIDE SEQUENCE [LARGE SCALE GENOMIC DNA]</scope>
    <source>
        <strain evidence="2">CQ1 / CVCC 102059</strain>
    </source>
</reference>
<gene>
    <name evidence="1" type="ORF">NBO_53g0032</name>
</gene>